<dbReference type="GO" id="GO:0005730">
    <property type="term" value="C:nucleolus"/>
    <property type="evidence" value="ECO:0007669"/>
    <property type="project" value="TreeGrafter"/>
</dbReference>
<evidence type="ECO:0000256" key="2">
    <source>
        <dbReference type="ARBA" id="ARBA00023242"/>
    </source>
</evidence>
<keyword evidence="2" id="KW-0539">Nucleus</keyword>
<dbReference type="InterPro" id="IPR052414">
    <property type="entry name" value="U3_snoRNA-assoc_WDR"/>
</dbReference>
<evidence type="ECO:0000313" key="6">
    <source>
        <dbReference type="EMBL" id="CAA0831689.1"/>
    </source>
</evidence>
<evidence type="ECO:0000256" key="4">
    <source>
        <dbReference type="SAM" id="MobiDB-lite"/>
    </source>
</evidence>
<proteinExistence type="inferred from homology"/>
<dbReference type="Proteomes" id="UP001153555">
    <property type="component" value="Unassembled WGS sequence"/>
</dbReference>
<gene>
    <name evidence="6" type="ORF">SHERM_27034</name>
</gene>
<sequence>MKKKILKAWLLQEVGFCKGLTTPFARTPPPGTPPSTYPAPEKDIMGKKVKSSKRKIREHESEATEVLSEKTLENKDGDVIVDLSEPTMGEKLASLNLEENKEAMDNNNAGVSPDAKPPSADSIYVLLKQALRAEDRALLIDCLFRQDEKVIANSLSLLNPADVGQLLQSLVPIVHLRGAVLACAIPWLRSLLLQHAGSIMSQEASLAALNSIYQLIESRVSNFSHTLQLSSYLDLLYTETIDDEREENDVVAPVIYEDEDESDEEGVDEDSMEVESVEDGEEVARVYSDINDDEENGEISE</sequence>
<name>A0A9N7RI29_STRHE</name>
<comment type="similarity">
    <text evidence="3">Belongs to the UTP5 family.</text>
</comment>
<feature type="region of interest" description="Disordered" evidence="4">
    <location>
        <begin position="253"/>
        <end position="301"/>
    </location>
</feature>
<evidence type="ECO:0000256" key="1">
    <source>
        <dbReference type="ARBA" id="ARBA00004123"/>
    </source>
</evidence>
<feature type="compositionally biased region" description="Acidic residues" evidence="4">
    <location>
        <begin position="256"/>
        <end position="281"/>
    </location>
</feature>
<feature type="compositionally biased region" description="Basic and acidic residues" evidence="4">
    <location>
        <begin position="57"/>
        <end position="66"/>
    </location>
</feature>
<reference evidence="6" key="1">
    <citation type="submission" date="2019-12" db="EMBL/GenBank/DDBJ databases">
        <authorList>
            <person name="Scholes J."/>
        </authorList>
    </citation>
    <scope>NUCLEOTIDE SEQUENCE</scope>
</reference>
<comment type="subcellular location">
    <subcellularLocation>
        <location evidence="1">Nucleus</location>
    </subcellularLocation>
</comment>
<dbReference type="PANTHER" id="PTHR44267">
    <property type="entry name" value="WD REPEAT-CONTAINING PROTEIN 43"/>
    <property type="match status" value="1"/>
</dbReference>
<feature type="compositionally biased region" description="Basic residues" evidence="4">
    <location>
        <begin position="47"/>
        <end position="56"/>
    </location>
</feature>
<evidence type="ECO:0000259" key="5">
    <source>
        <dbReference type="Pfam" id="PF04003"/>
    </source>
</evidence>
<feature type="domain" description="Small-subunit processome Utp12" evidence="5">
    <location>
        <begin position="135"/>
        <end position="236"/>
    </location>
</feature>
<feature type="region of interest" description="Disordered" evidence="4">
    <location>
        <begin position="22"/>
        <end position="66"/>
    </location>
</feature>
<feature type="compositionally biased region" description="Acidic residues" evidence="4">
    <location>
        <begin position="290"/>
        <end position="301"/>
    </location>
</feature>
<dbReference type="AlphaFoldDB" id="A0A9N7RI29"/>
<evidence type="ECO:0000313" key="7">
    <source>
        <dbReference type="Proteomes" id="UP001153555"/>
    </source>
</evidence>
<accession>A0A9N7RI29</accession>
<comment type="caution">
    <text evidence="6">The sequence shown here is derived from an EMBL/GenBank/DDBJ whole genome shotgun (WGS) entry which is preliminary data.</text>
</comment>
<dbReference type="OrthoDB" id="30195at2759"/>
<evidence type="ECO:0000256" key="3">
    <source>
        <dbReference type="ARBA" id="ARBA00038335"/>
    </source>
</evidence>
<dbReference type="EMBL" id="CACSLK010027832">
    <property type="protein sequence ID" value="CAA0831689.1"/>
    <property type="molecule type" value="Genomic_DNA"/>
</dbReference>
<organism evidence="6 7">
    <name type="scientific">Striga hermonthica</name>
    <name type="common">Purple witchweed</name>
    <name type="synonym">Buchnera hermonthica</name>
    <dbReference type="NCBI Taxonomy" id="68872"/>
    <lineage>
        <taxon>Eukaryota</taxon>
        <taxon>Viridiplantae</taxon>
        <taxon>Streptophyta</taxon>
        <taxon>Embryophyta</taxon>
        <taxon>Tracheophyta</taxon>
        <taxon>Spermatophyta</taxon>
        <taxon>Magnoliopsida</taxon>
        <taxon>eudicotyledons</taxon>
        <taxon>Gunneridae</taxon>
        <taxon>Pentapetalae</taxon>
        <taxon>asterids</taxon>
        <taxon>lamiids</taxon>
        <taxon>Lamiales</taxon>
        <taxon>Orobanchaceae</taxon>
        <taxon>Buchnereae</taxon>
        <taxon>Striga</taxon>
    </lineage>
</organism>
<keyword evidence="7" id="KW-1185">Reference proteome</keyword>
<dbReference type="GO" id="GO:0000462">
    <property type="term" value="P:maturation of SSU-rRNA from tricistronic rRNA transcript (SSU-rRNA, 5.8S rRNA, LSU-rRNA)"/>
    <property type="evidence" value="ECO:0007669"/>
    <property type="project" value="TreeGrafter"/>
</dbReference>
<dbReference type="PANTHER" id="PTHR44267:SF1">
    <property type="entry name" value="WD REPEAT-CONTAINING PROTEIN 43"/>
    <property type="match status" value="1"/>
</dbReference>
<dbReference type="Pfam" id="PF04003">
    <property type="entry name" value="Utp12"/>
    <property type="match status" value="1"/>
</dbReference>
<protein>
    <recommendedName>
        <fullName evidence="5">Small-subunit processome Utp12 domain-containing protein</fullName>
    </recommendedName>
</protein>
<feature type="compositionally biased region" description="Pro residues" evidence="4">
    <location>
        <begin position="26"/>
        <end position="37"/>
    </location>
</feature>
<dbReference type="InterPro" id="IPR007148">
    <property type="entry name" value="SSU_processome_Utp12"/>
</dbReference>